<dbReference type="InterPro" id="IPR051046">
    <property type="entry name" value="MurCDEF_CellWall_CoF430Synth"/>
</dbReference>
<comment type="similarity">
    <text evidence="10">Belongs to the MurCDEF family. MurF subfamily.</text>
</comment>
<dbReference type="Gene3D" id="3.40.1390.10">
    <property type="entry name" value="MurE/MurF, N-terminal domain"/>
    <property type="match status" value="1"/>
</dbReference>
<keyword evidence="4 10" id="KW-0547">Nucleotide-binding</keyword>
<feature type="domain" description="Mur ligase C-terminal" evidence="13">
    <location>
        <begin position="329"/>
        <end position="439"/>
    </location>
</feature>
<dbReference type="InterPro" id="IPR035911">
    <property type="entry name" value="MurE/MurF_N"/>
</dbReference>
<dbReference type="PANTHER" id="PTHR43024">
    <property type="entry name" value="UDP-N-ACETYLMURAMOYL-TRIPEPTIDE--D-ALANYL-D-ALANINE LIGASE"/>
    <property type="match status" value="1"/>
</dbReference>
<comment type="caution">
    <text evidence="10">Lacks conserved residue(s) required for the propagation of feature annotation.</text>
</comment>
<evidence type="ECO:0000256" key="2">
    <source>
        <dbReference type="ARBA" id="ARBA00022598"/>
    </source>
</evidence>
<dbReference type="PANTHER" id="PTHR43024:SF1">
    <property type="entry name" value="UDP-N-ACETYLMURAMOYL-TRIPEPTIDE--D-ALANYL-D-ALANINE LIGASE"/>
    <property type="match status" value="1"/>
</dbReference>
<dbReference type="InterPro" id="IPR005863">
    <property type="entry name" value="UDP-N-AcMur_synth"/>
</dbReference>
<evidence type="ECO:0000313" key="16">
    <source>
        <dbReference type="Proteomes" id="UP001427805"/>
    </source>
</evidence>
<keyword evidence="9 10" id="KW-0961">Cell wall biogenesis/degradation</keyword>
<protein>
    <recommendedName>
        <fullName evidence="10 11">UDP-N-acetylmuramoyl-tripeptide--D-alanyl-D-alanine ligase</fullName>
        <ecNumber evidence="10 11">6.3.2.10</ecNumber>
    </recommendedName>
    <alternativeName>
        <fullName evidence="10">D-alanyl-D-alanine-adding enzyme</fullName>
    </alternativeName>
</protein>
<evidence type="ECO:0000256" key="9">
    <source>
        <dbReference type="ARBA" id="ARBA00023316"/>
    </source>
</evidence>
<dbReference type="Proteomes" id="UP001427805">
    <property type="component" value="Unassembled WGS sequence"/>
</dbReference>
<evidence type="ECO:0000313" key="15">
    <source>
        <dbReference type="EMBL" id="MEN3746127.1"/>
    </source>
</evidence>
<dbReference type="Pfam" id="PF01225">
    <property type="entry name" value="Mur_ligase"/>
    <property type="match status" value="1"/>
</dbReference>
<dbReference type="InterPro" id="IPR036615">
    <property type="entry name" value="Mur_ligase_C_dom_sf"/>
</dbReference>
<evidence type="ECO:0000256" key="6">
    <source>
        <dbReference type="ARBA" id="ARBA00022960"/>
    </source>
</evidence>
<keyword evidence="7 10" id="KW-0573">Peptidoglycan synthesis</keyword>
<dbReference type="NCBIfam" id="TIGR01143">
    <property type="entry name" value="murF"/>
    <property type="match status" value="1"/>
</dbReference>
<dbReference type="GO" id="GO:0047480">
    <property type="term" value="F:UDP-N-acetylmuramoyl-tripeptide-D-alanyl-D-alanine ligase activity"/>
    <property type="evidence" value="ECO:0007669"/>
    <property type="project" value="UniProtKB-EC"/>
</dbReference>
<dbReference type="RefSeq" id="WP_346245139.1">
    <property type="nucleotide sequence ID" value="NZ_JBDIZK010000002.1"/>
</dbReference>
<dbReference type="SUPFAM" id="SSF53623">
    <property type="entry name" value="MurD-like peptide ligases, catalytic domain"/>
    <property type="match status" value="1"/>
</dbReference>
<name>A0ABV0B6V7_9SPHN</name>
<dbReference type="EMBL" id="JBDIZK010000002">
    <property type="protein sequence ID" value="MEN3746127.1"/>
    <property type="molecule type" value="Genomic_DNA"/>
</dbReference>
<comment type="subcellular location">
    <subcellularLocation>
        <location evidence="10 11">Cytoplasm</location>
    </subcellularLocation>
</comment>
<keyword evidence="6 10" id="KW-0133">Cell shape</keyword>
<dbReference type="HAMAP" id="MF_02019">
    <property type="entry name" value="MurF"/>
    <property type="match status" value="1"/>
</dbReference>
<organism evidence="15 16">
    <name type="scientific">Sphingomonas rustica</name>
    <dbReference type="NCBI Taxonomy" id="3103142"/>
    <lineage>
        <taxon>Bacteria</taxon>
        <taxon>Pseudomonadati</taxon>
        <taxon>Pseudomonadota</taxon>
        <taxon>Alphaproteobacteria</taxon>
        <taxon>Sphingomonadales</taxon>
        <taxon>Sphingomonadaceae</taxon>
        <taxon>Sphingomonas</taxon>
    </lineage>
</organism>
<keyword evidence="16" id="KW-1185">Reference proteome</keyword>
<dbReference type="InterPro" id="IPR036565">
    <property type="entry name" value="Mur-like_cat_sf"/>
</dbReference>
<dbReference type="Pfam" id="PF02875">
    <property type="entry name" value="Mur_ligase_C"/>
    <property type="match status" value="1"/>
</dbReference>
<dbReference type="Gene3D" id="3.40.1190.10">
    <property type="entry name" value="Mur-like, catalytic domain"/>
    <property type="match status" value="1"/>
</dbReference>
<evidence type="ECO:0000256" key="11">
    <source>
        <dbReference type="RuleBase" id="RU004136"/>
    </source>
</evidence>
<comment type="pathway">
    <text evidence="10 11">Cell wall biogenesis; peptidoglycan biosynthesis.</text>
</comment>
<gene>
    <name evidence="10 15" type="primary">murF</name>
    <name evidence="15" type="ORF">TPR58_03025</name>
</gene>
<accession>A0ABV0B6V7</accession>
<keyword evidence="3 10" id="KW-0132">Cell division</keyword>
<keyword evidence="1 10" id="KW-0963">Cytoplasm</keyword>
<dbReference type="EC" id="6.3.2.10" evidence="10 11"/>
<evidence type="ECO:0000256" key="4">
    <source>
        <dbReference type="ARBA" id="ARBA00022741"/>
    </source>
</evidence>
<evidence type="ECO:0000256" key="5">
    <source>
        <dbReference type="ARBA" id="ARBA00022840"/>
    </source>
</evidence>
<proteinExistence type="inferred from homology"/>
<keyword evidence="2 10" id="KW-0436">Ligase</keyword>
<evidence type="ECO:0000259" key="13">
    <source>
        <dbReference type="Pfam" id="PF02875"/>
    </source>
</evidence>
<comment type="caution">
    <text evidence="15">The sequence shown here is derived from an EMBL/GenBank/DDBJ whole genome shotgun (WGS) entry which is preliminary data.</text>
</comment>
<comment type="function">
    <text evidence="10 11">Involved in cell wall formation. Catalyzes the final step in the synthesis of UDP-N-acetylmuramoyl-pentapeptide, the precursor of murein.</text>
</comment>
<evidence type="ECO:0000256" key="10">
    <source>
        <dbReference type="HAMAP-Rule" id="MF_02019"/>
    </source>
</evidence>
<dbReference type="SUPFAM" id="SSF53244">
    <property type="entry name" value="MurD-like peptide ligases, peptide-binding domain"/>
    <property type="match status" value="1"/>
</dbReference>
<evidence type="ECO:0000256" key="8">
    <source>
        <dbReference type="ARBA" id="ARBA00023306"/>
    </source>
</evidence>
<keyword evidence="8 10" id="KW-0131">Cell cycle</keyword>
<sequence length="459" mass="47920">MTLWTSAEVAAATGGTANAEFEVSGVTFDSREVGPGDLFLAMVGETTDGHRYLDQAFEAGAAGALVSVPTPHPHVLVPDTMKALEALGIAARARMQGKVVGVTGSVGKTGTKEALFAALDRLEPGFAHRSVKSYNNHTGVPLSLARMPRDTRFGVFEMGMNHAGELAVLTRFVRPHVAMVTTIAPAHMGFFDSEAAIADAKGEIFQGLEPGGTGVIPHDSPYRDRLIAAAAGHAGRIVTFGMGEGADVRAIEAMRTRTGGTFVTARLGRRELSFTVALPGAHWVSNALGVLAVIDALGGDLERTGLALAELGGLPGRGQRFLTPVVGGEALVIDESYNANPASMRATLDVLRQESGRKLAVLGEMRELGDHSDAFHAELAGPIAAAGVEFAVLVGPLMKPLANALEGHIDFVHVPDAASARDRLFERLAADDAVLVKGSNGVRLSSVVAALSERQTCSI</sequence>
<feature type="domain" description="Mur ligase central" evidence="14">
    <location>
        <begin position="102"/>
        <end position="293"/>
    </location>
</feature>
<dbReference type="Pfam" id="PF08245">
    <property type="entry name" value="Mur_ligase_M"/>
    <property type="match status" value="1"/>
</dbReference>
<evidence type="ECO:0000259" key="12">
    <source>
        <dbReference type="Pfam" id="PF01225"/>
    </source>
</evidence>
<dbReference type="InterPro" id="IPR013221">
    <property type="entry name" value="Mur_ligase_cen"/>
</dbReference>
<dbReference type="InterPro" id="IPR004101">
    <property type="entry name" value="Mur_ligase_C"/>
</dbReference>
<evidence type="ECO:0000256" key="3">
    <source>
        <dbReference type="ARBA" id="ARBA00022618"/>
    </source>
</evidence>
<dbReference type="InterPro" id="IPR000713">
    <property type="entry name" value="Mur_ligase_N"/>
</dbReference>
<dbReference type="SUPFAM" id="SSF63418">
    <property type="entry name" value="MurE/MurF N-terminal domain"/>
    <property type="match status" value="1"/>
</dbReference>
<reference evidence="15 16" key="1">
    <citation type="submission" date="2024-05" db="EMBL/GenBank/DDBJ databases">
        <title>Sphingomonas sp. HF-S3 16S ribosomal RNA gene Genome sequencing and assembly.</title>
        <authorList>
            <person name="Lee H."/>
        </authorList>
    </citation>
    <scope>NUCLEOTIDE SEQUENCE [LARGE SCALE GENOMIC DNA]</scope>
    <source>
        <strain evidence="15 16">HF-S3</strain>
    </source>
</reference>
<feature type="domain" description="Mur ligase N-terminal catalytic" evidence="12">
    <location>
        <begin position="22"/>
        <end position="68"/>
    </location>
</feature>
<evidence type="ECO:0000256" key="7">
    <source>
        <dbReference type="ARBA" id="ARBA00022984"/>
    </source>
</evidence>
<evidence type="ECO:0000259" key="14">
    <source>
        <dbReference type="Pfam" id="PF08245"/>
    </source>
</evidence>
<dbReference type="Gene3D" id="3.90.190.20">
    <property type="entry name" value="Mur ligase, C-terminal domain"/>
    <property type="match status" value="1"/>
</dbReference>
<keyword evidence="5 10" id="KW-0067">ATP-binding</keyword>
<comment type="catalytic activity">
    <reaction evidence="10 11">
        <text>D-alanyl-D-alanine + UDP-N-acetyl-alpha-D-muramoyl-L-alanyl-gamma-D-glutamyl-meso-2,6-diaminopimelate + ATP = UDP-N-acetyl-alpha-D-muramoyl-L-alanyl-gamma-D-glutamyl-meso-2,6-diaminopimeloyl-D-alanyl-D-alanine + ADP + phosphate + H(+)</text>
        <dbReference type="Rhea" id="RHEA:28374"/>
        <dbReference type="ChEBI" id="CHEBI:15378"/>
        <dbReference type="ChEBI" id="CHEBI:30616"/>
        <dbReference type="ChEBI" id="CHEBI:43474"/>
        <dbReference type="ChEBI" id="CHEBI:57822"/>
        <dbReference type="ChEBI" id="CHEBI:61386"/>
        <dbReference type="ChEBI" id="CHEBI:83905"/>
        <dbReference type="ChEBI" id="CHEBI:456216"/>
        <dbReference type="EC" id="6.3.2.10"/>
    </reaction>
</comment>
<evidence type="ECO:0000256" key="1">
    <source>
        <dbReference type="ARBA" id="ARBA00022490"/>
    </source>
</evidence>